<organism evidence="5 6">
    <name type="scientific">Sulfuritalea hydrogenivorans sk43H</name>
    <dbReference type="NCBI Taxonomy" id="1223802"/>
    <lineage>
        <taxon>Bacteria</taxon>
        <taxon>Pseudomonadati</taxon>
        <taxon>Pseudomonadota</taxon>
        <taxon>Betaproteobacteria</taxon>
        <taxon>Nitrosomonadales</taxon>
        <taxon>Sterolibacteriaceae</taxon>
        <taxon>Sulfuritalea</taxon>
    </lineage>
</organism>
<dbReference type="OrthoDB" id="9768004at2"/>
<dbReference type="SUPFAM" id="SSF52129">
    <property type="entry name" value="Caspase-like"/>
    <property type="match status" value="1"/>
</dbReference>
<evidence type="ECO:0000313" key="6">
    <source>
        <dbReference type="Proteomes" id="UP000031637"/>
    </source>
</evidence>
<evidence type="ECO:0000256" key="3">
    <source>
        <dbReference type="SAM" id="SignalP"/>
    </source>
</evidence>
<dbReference type="PROSITE" id="PS50208">
    <property type="entry name" value="CASPASE_P20"/>
    <property type="match status" value="1"/>
</dbReference>
<feature type="compositionally biased region" description="Basic and acidic residues" evidence="2">
    <location>
        <begin position="292"/>
        <end position="301"/>
    </location>
</feature>
<dbReference type="InterPro" id="IPR052039">
    <property type="entry name" value="Caspase-related_regulators"/>
</dbReference>
<dbReference type="SMART" id="SM00115">
    <property type="entry name" value="CASc"/>
    <property type="match status" value="1"/>
</dbReference>
<dbReference type="EMBL" id="AP012547">
    <property type="protein sequence ID" value="BAO30979.1"/>
    <property type="molecule type" value="Genomic_DNA"/>
</dbReference>
<feature type="domain" description="Caspase family p20" evidence="4">
    <location>
        <begin position="41"/>
        <end position="168"/>
    </location>
</feature>
<evidence type="ECO:0000259" key="4">
    <source>
        <dbReference type="PROSITE" id="PS50208"/>
    </source>
</evidence>
<evidence type="ECO:0000256" key="2">
    <source>
        <dbReference type="SAM" id="MobiDB-lite"/>
    </source>
</evidence>
<dbReference type="Gene3D" id="2.40.360.20">
    <property type="match status" value="1"/>
</dbReference>
<dbReference type="InterPro" id="IPR029030">
    <property type="entry name" value="Caspase-like_dom_sf"/>
</dbReference>
<dbReference type="Gene3D" id="3.40.50.1460">
    <property type="match status" value="1"/>
</dbReference>
<sequence length="585" mass="62593">MKRVRWLSFLVLLGIQGIFSGPGGSAEPSRTLAVASVQEKAGRVAIVIGNSNYPSGALANPKNDATVMAGALKKLGFDVELKLDATKADIDGMLRRFSGKAEKAGVAALFYAGHGIQVGGSNYLVPIDANPRSEKDLKRDMVRMDDVIDDMGDARVKLVFFDACRDNPLSRSFSRGGSRGMAAPVEATGTLISFATKHGNTAADGEGKHSPYTNALLAALENPSGVEIEQLLRKVQQGVKAETKGQQEPWRYGSLDGDFYFKAADPADNSKLQQEAVEKAVLEAMRRTNEQAAKEKAELQKSLKAQQEASERAMAEALKKANEQAARDRAEMQASMDKMLKEALARQTAALEAERAARLAAATPASNATPAAAQIQKPAAEKPIQLASIAPTTSAGAGSKPSELVLAALSNAPGDEWEYVARDEMFDKMQKLVLRVKAVSPEGVLEEIVWNGRPGISWVFGPRAAALGTPNEAEFMFAPHWNGDEVSNLVVEGGGSLCTSAGAFCRISLKVTGIEKLTTPAGTFDAIRLEGTIHAGIGGGSITGPVTIWYSKEQRRLLKQSAELRGNRFKFKETLELSAVRRGPR</sequence>
<dbReference type="GO" id="GO:0004197">
    <property type="term" value="F:cysteine-type endopeptidase activity"/>
    <property type="evidence" value="ECO:0007669"/>
    <property type="project" value="InterPro"/>
</dbReference>
<dbReference type="InterPro" id="IPR011600">
    <property type="entry name" value="Pept_C14_caspase"/>
</dbReference>
<dbReference type="HOGENOM" id="CLU_493175_0_0_4"/>
<gene>
    <name evidence="5" type="ORF">SUTH_03206</name>
</gene>
<dbReference type="GO" id="GO:0006508">
    <property type="term" value="P:proteolysis"/>
    <property type="evidence" value="ECO:0007669"/>
    <property type="project" value="InterPro"/>
</dbReference>
<evidence type="ECO:0000313" key="5">
    <source>
        <dbReference type="EMBL" id="BAO30979.1"/>
    </source>
</evidence>
<reference evidence="5 6" key="1">
    <citation type="journal article" date="2014" name="Syst. Appl. Microbiol.">
        <title>Complete genomes of freshwater sulfur oxidizers Sulfuricella denitrificans skB26 and Sulfuritalea hydrogenivorans sk43H: genetic insights into the sulfur oxidation pathway of betaproteobacteria.</title>
        <authorList>
            <person name="Watanabe T."/>
            <person name="Kojima H."/>
            <person name="Fukui M."/>
        </authorList>
    </citation>
    <scope>NUCLEOTIDE SEQUENCE [LARGE SCALE GENOMIC DNA]</scope>
    <source>
        <strain evidence="5">DSM22779</strain>
    </source>
</reference>
<name>W0SHT8_9PROT</name>
<feature type="region of interest" description="Disordered" evidence="2">
    <location>
        <begin position="292"/>
        <end position="328"/>
    </location>
</feature>
<dbReference type="RefSeq" id="WP_052473714.1">
    <property type="nucleotide sequence ID" value="NZ_AP012547.1"/>
</dbReference>
<dbReference type="Proteomes" id="UP000031637">
    <property type="component" value="Chromosome"/>
</dbReference>
<evidence type="ECO:0000256" key="1">
    <source>
        <dbReference type="ARBA" id="ARBA00010134"/>
    </source>
</evidence>
<comment type="similarity">
    <text evidence="1">Belongs to the peptidase C14A family.</text>
</comment>
<dbReference type="STRING" id="1223802.SUTH_03206"/>
<dbReference type="InterPro" id="IPR001309">
    <property type="entry name" value="Pept_C14_p20"/>
</dbReference>
<proteinExistence type="inferred from homology"/>
<keyword evidence="6" id="KW-1185">Reference proteome</keyword>
<feature type="compositionally biased region" description="Basic and acidic residues" evidence="2">
    <location>
        <begin position="309"/>
        <end position="328"/>
    </location>
</feature>
<feature type="chain" id="PRO_5004795121" description="Caspase family p20 domain-containing protein" evidence="3">
    <location>
        <begin position="21"/>
        <end position="585"/>
    </location>
</feature>
<dbReference type="InterPro" id="IPR015917">
    <property type="entry name" value="Pept_C14A"/>
</dbReference>
<feature type="signal peptide" evidence="3">
    <location>
        <begin position="1"/>
        <end position="20"/>
    </location>
</feature>
<dbReference type="Pfam" id="PF00656">
    <property type="entry name" value="Peptidase_C14"/>
    <property type="match status" value="1"/>
</dbReference>
<dbReference type="PANTHER" id="PTHR22576">
    <property type="entry name" value="MUCOSA ASSOCIATED LYMPHOID TISSUE LYMPHOMA TRANSLOCATION PROTEIN 1/PARACASPASE"/>
    <property type="match status" value="1"/>
</dbReference>
<dbReference type="PANTHER" id="PTHR22576:SF37">
    <property type="entry name" value="MUCOSA-ASSOCIATED LYMPHOID TISSUE LYMPHOMA TRANSLOCATION PROTEIN 1"/>
    <property type="match status" value="1"/>
</dbReference>
<protein>
    <recommendedName>
        <fullName evidence="4">Caspase family p20 domain-containing protein</fullName>
    </recommendedName>
</protein>
<keyword evidence="3" id="KW-0732">Signal</keyword>
<dbReference type="AlphaFoldDB" id="W0SHT8"/>
<accession>W0SHT8</accession>
<dbReference type="KEGG" id="shd:SUTH_03206"/>